<comment type="caution">
    <text evidence="1">The sequence shown here is derived from an EMBL/GenBank/DDBJ whole genome shotgun (WGS) entry which is preliminary data.</text>
</comment>
<sequence length="106" mass="12080">MKPEIEAVLELVSSGAICDTVAPFLSKLFERETRPSKQLLSTMASTAPAKKYRFPRQDFQSLATKPLHFDMVFDVTESKVKVTLQTTRRHDGAQSLQFPRWGHEKN</sequence>
<evidence type="ECO:0000313" key="1">
    <source>
        <dbReference type="EMBL" id="KAE8978346.1"/>
    </source>
</evidence>
<dbReference type="EMBL" id="QXFU01003102">
    <property type="protein sequence ID" value="KAE8978346.1"/>
    <property type="molecule type" value="Genomic_DNA"/>
</dbReference>
<evidence type="ECO:0000313" key="2">
    <source>
        <dbReference type="Proteomes" id="UP000435112"/>
    </source>
</evidence>
<organism evidence="1 2">
    <name type="scientific">Phytophthora rubi</name>
    <dbReference type="NCBI Taxonomy" id="129364"/>
    <lineage>
        <taxon>Eukaryota</taxon>
        <taxon>Sar</taxon>
        <taxon>Stramenopiles</taxon>
        <taxon>Oomycota</taxon>
        <taxon>Peronosporomycetes</taxon>
        <taxon>Peronosporales</taxon>
        <taxon>Peronosporaceae</taxon>
        <taxon>Phytophthora</taxon>
    </lineage>
</organism>
<proteinExistence type="predicted"/>
<name>A0A6A3I689_9STRA</name>
<dbReference type="AlphaFoldDB" id="A0A6A3I689"/>
<protein>
    <submittedName>
        <fullName evidence="1">Uncharacterized protein</fullName>
    </submittedName>
</protein>
<reference evidence="1 2" key="1">
    <citation type="submission" date="2018-09" db="EMBL/GenBank/DDBJ databases">
        <title>Genomic investigation of the strawberry pathogen Phytophthora fragariae indicates pathogenicity is determined by transcriptional variation in three key races.</title>
        <authorList>
            <person name="Adams T.M."/>
            <person name="Armitage A.D."/>
            <person name="Sobczyk M.K."/>
            <person name="Bates H.J."/>
            <person name="Dunwell J.M."/>
            <person name="Nellist C.F."/>
            <person name="Harrison R.J."/>
        </authorList>
    </citation>
    <scope>NUCLEOTIDE SEQUENCE [LARGE SCALE GENOMIC DNA]</scope>
    <source>
        <strain evidence="1 2">SCRP324</strain>
    </source>
</reference>
<dbReference type="OrthoDB" id="115564at2759"/>
<dbReference type="Proteomes" id="UP000435112">
    <property type="component" value="Unassembled WGS sequence"/>
</dbReference>
<accession>A0A6A3I689</accession>
<gene>
    <name evidence="1" type="ORF">PR002_g24741</name>
</gene>